<dbReference type="NCBIfam" id="NF045540">
    <property type="entry name" value="scaf_prot_MCP1"/>
    <property type="match status" value="1"/>
</dbReference>
<comment type="caution">
    <text evidence="7">The sequence shown here is derived from an EMBL/GenBank/DDBJ whole genome shotgun (WGS) entry which is preliminary data.</text>
</comment>
<evidence type="ECO:0000313" key="7">
    <source>
        <dbReference type="EMBL" id="MBD7987120.1"/>
    </source>
</evidence>
<dbReference type="PANTHER" id="PTHR10381:SF70">
    <property type="entry name" value="ATP-DEPENDENT CLP PROTEASE PROTEOLYTIC SUBUNIT"/>
    <property type="match status" value="1"/>
</dbReference>
<organism evidence="7 8">
    <name type="scientific">Luteimonas colneyensis</name>
    <dbReference type="NCBI Taxonomy" id="2762230"/>
    <lineage>
        <taxon>Bacteria</taxon>
        <taxon>Pseudomonadati</taxon>
        <taxon>Pseudomonadota</taxon>
        <taxon>Gammaproteobacteria</taxon>
        <taxon>Lysobacterales</taxon>
        <taxon>Lysobacteraceae</taxon>
        <taxon>Luteimonas</taxon>
    </lineage>
</organism>
<accession>A0ABR8UH08</accession>
<dbReference type="Pfam" id="PF25209">
    <property type="entry name" value="Phage_capsid_4"/>
    <property type="match status" value="1"/>
</dbReference>
<evidence type="ECO:0000256" key="2">
    <source>
        <dbReference type="ARBA" id="ARBA00022490"/>
    </source>
</evidence>
<evidence type="ECO:0000256" key="3">
    <source>
        <dbReference type="ARBA" id="ARBA00022670"/>
    </source>
</evidence>
<gene>
    <name evidence="7" type="ORF">H9645_03670</name>
</gene>
<evidence type="ECO:0000313" key="8">
    <source>
        <dbReference type="Proteomes" id="UP000647183"/>
    </source>
</evidence>
<reference evidence="7 8" key="1">
    <citation type="submission" date="2020-08" db="EMBL/GenBank/DDBJ databases">
        <title>A Genomic Blueprint of the Chicken Gut Microbiome.</title>
        <authorList>
            <person name="Gilroy R."/>
            <person name="Ravi A."/>
            <person name="Getino M."/>
            <person name="Pursley I."/>
            <person name="Horton D.L."/>
            <person name="Alikhan N.-F."/>
            <person name="Baker D."/>
            <person name="Gharbi K."/>
            <person name="Hall N."/>
            <person name="Watson M."/>
            <person name="Adriaenssens E.M."/>
            <person name="Foster-Nyarko E."/>
            <person name="Jarju S."/>
            <person name="Secka A."/>
            <person name="Antonio M."/>
            <person name="Oren A."/>
            <person name="Chaudhuri R."/>
            <person name="La Ragione R.M."/>
            <person name="Hildebrand F."/>
            <person name="Pallen M.J."/>
        </authorList>
    </citation>
    <scope>NUCLEOTIDE SEQUENCE [LARGE SCALE GENOMIC DNA]</scope>
    <source>
        <strain evidence="7 8">Sa2BVA3</strain>
    </source>
</reference>
<dbReference type="CDD" id="cd07016">
    <property type="entry name" value="S14_ClpP_1"/>
    <property type="match status" value="1"/>
</dbReference>
<keyword evidence="3 7" id="KW-0645">Protease</keyword>
<protein>
    <recommendedName>
        <fullName evidence="6">ATP-dependent Clp protease proteolytic subunit</fullName>
    </recommendedName>
</protein>
<dbReference type="Gene3D" id="3.90.226.10">
    <property type="entry name" value="2-enoyl-CoA Hydratase, Chain A, domain 1"/>
    <property type="match status" value="1"/>
</dbReference>
<evidence type="ECO:0000256" key="6">
    <source>
        <dbReference type="RuleBase" id="RU003567"/>
    </source>
</evidence>
<evidence type="ECO:0000256" key="4">
    <source>
        <dbReference type="ARBA" id="ARBA00022801"/>
    </source>
</evidence>
<sequence>MAAVTADAGEGSLSPSYMKVTALASGVAEVMIYGSIGESLWCDSVSARQLAQDIAAINAATIHVRINSEGGVVPDGIAIYNALRSHPARKIGFVDGQAASIAGVVLMACDEVVMYATSLFMLHAPSTIGMGNASDFREFADTLDTHSRAMAEAYAAKTGKPDEIAGLLGDGRDHWYTGGEAVEFGFADRVEANEAAVAAESLRVVAMASYLAAVANAPAPVTACLRGHITAALSPTVFASLPEVSQQAVIGQLEDPTMKQHYNELRVLASAAPASASAGAPQASAAPATPAAVPAAPAAPVTAAAPAPVAAAAPDAVTAALGAIRARNAEIRAMAQPHMGNAQVSEYVARVIDEADPAVTADNVGRHVLALLAQGAAPLAGNITAVAGGDQRDLTRSAMANALDSRAGLVQATGDNPYRGHTLVDLARECVTAAGVNTRGMDRMQIVGTAFTHSTSDFPGLLGDAARRSVLRGYEEAEEQIDAFTRAVSVPDFKPTNLVGLGAFSDLLVVPEGGEFKYGTFSEQSQAMKIVTYGRLFSITRQAIINDELGIFSEVPRKLGQAARRTIAKAVFDLINSNPILPDGFALFSAEHGNLLTGSAISTTSVDAMRAAMAKQKDKDGNRIRVPLKTLLTPIALGGLARTVRESQYAVDGNKNLTTPNIVRNTFDVVDDARFDDADPAAWYGVAASQFVDSIVVGYLDGNQTPYLEQEEGFTVDGVAWKVRLDAAPAIADYRGIFKNPGA</sequence>
<keyword evidence="5" id="KW-0720">Serine protease</keyword>
<dbReference type="GO" id="GO:0006508">
    <property type="term" value="P:proteolysis"/>
    <property type="evidence" value="ECO:0007669"/>
    <property type="project" value="UniProtKB-KW"/>
</dbReference>
<keyword evidence="8" id="KW-1185">Reference proteome</keyword>
<comment type="similarity">
    <text evidence="1 6">Belongs to the peptidase S14 family.</text>
</comment>
<keyword evidence="2" id="KW-0963">Cytoplasm</keyword>
<dbReference type="EMBL" id="JACSQJ010000001">
    <property type="protein sequence ID" value="MBD7987120.1"/>
    <property type="molecule type" value="Genomic_DNA"/>
</dbReference>
<dbReference type="InterPro" id="IPR029045">
    <property type="entry name" value="ClpP/crotonase-like_dom_sf"/>
</dbReference>
<evidence type="ECO:0000256" key="5">
    <source>
        <dbReference type="ARBA" id="ARBA00022825"/>
    </source>
</evidence>
<keyword evidence="4" id="KW-0378">Hydrolase</keyword>
<dbReference type="InterPro" id="IPR001907">
    <property type="entry name" value="ClpP"/>
</dbReference>
<dbReference type="SUPFAM" id="SSF52096">
    <property type="entry name" value="ClpP/crotonase"/>
    <property type="match status" value="1"/>
</dbReference>
<dbReference type="PRINTS" id="PR00127">
    <property type="entry name" value="CLPPROTEASEP"/>
</dbReference>
<name>A0ABR8UH08_9GAMM</name>
<proteinExistence type="inferred from homology"/>
<dbReference type="NCBIfam" id="NF045542">
    <property type="entry name" value="Clp_rel_HeadMat"/>
    <property type="match status" value="1"/>
</dbReference>
<dbReference type="GO" id="GO:0008233">
    <property type="term" value="F:peptidase activity"/>
    <property type="evidence" value="ECO:0007669"/>
    <property type="project" value="UniProtKB-KW"/>
</dbReference>
<evidence type="ECO:0000256" key="1">
    <source>
        <dbReference type="ARBA" id="ARBA00007039"/>
    </source>
</evidence>
<dbReference type="PANTHER" id="PTHR10381">
    <property type="entry name" value="ATP-DEPENDENT CLP PROTEASE PROTEOLYTIC SUBUNIT"/>
    <property type="match status" value="1"/>
</dbReference>
<dbReference type="Pfam" id="PF00574">
    <property type="entry name" value="CLP_protease"/>
    <property type="match status" value="1"/>
</dbReference>
<dbReference type="Proteomes" id="UP000647183">
    <property type="component" value="Unassembled WGS sequence"/>
</dbReference>
<dbReference type="InterPro" id="IPR023562">
    <property type="entry name" value="ClpP/TepA"/>
</dbReference>